<keyword evidence="5" id="KW-1185">Reference proteome</keyword>
<gene>
    <name evidence="4" type="ORF">MAA8898_04818</name>
</gene>
<evidence type="ECO:0000313" key="5">
    <source>
        <dbReference type="Proteomes" id="UP000207598"/>
    </source>
</evidence>
<dbReference type="Gene3D" id="1.10.530.10">
    <property type="match status" value="1"/>
</dbReference>
<evidence type="ECO:0000313" key="4">
    <source>
        <dbReference type="EMBL" id="SMX50505.1"/>
    </source>
</evidence>
<dbReference type="CDD" id="cd00254">
    <property type="entry name" value="LT-like"/>
    <property type="match status" value="1"/>
</dbReference>
<dbReference type="Pfam" id="PF01464">
    <property type="entry name" value="SLT"/>
    <property type="match status" value="1"/>
</dbReference>
<dbReference type="InterPro" id="IPR008258">
    <property type="entry name" value="Transglycosylase_SLT_dom_1"/>
</dbReference>
<reference evidence="4 5" key="1">
    <citation type="submission" date="2017-05" db="EMBL/GenBank/DDBJ databases">
        <authorList>
            <person name="Song R."/>
            <person name="Chenine A.L."/>
            <person name="Ruprecht R.M."/>
        </authorList>
    </citation>
    <scope>NUCLEOTIDE SEQUENCE [LARGE SCALE GENOMIC DNA]</scope>
    <source>
        <strain evidence="4 5">CECT 8898</strain>
    </source>
</reference>
<evidence type="ECO:0000256" key="1">
    <source>
        <dbReference type="ARBA" id="ARBA00009387"/>
    </source>
</evidence>
<name>A0A238L5Y8_9RHOB</name>
<accession>A0A238L5Y8</accession>
<dbReference type="InterPro" id="IPR023346">
    <property type="entry name" value="Lysozyme-like_dom_sf"/>
</dbReference>
<evidence type="ECO:0000256" key="2">
    <source>
        <dbReference type="SAM" id="MobiDB-lite"/>
    </source>
</evidence>
<dbReference type="Proteomes" id="UP000207598">
    <property type="component" value="Unassembled WGS sequence"/>
</dbReference>
<feature type="region of interest" description="Disordered" evidence="2">
    <location>
        <begin position="265"/>
        <end position="291"/>
    </location>
</feature>
<sequence>MRPVSRLHRQALWATYSGEMSRIAALLTCLGLIGQPLLANPDPQGAALGPLPPAHTARSSEAESLISALAVPVSLRPKARKTIVVPKARWDDIPGSRSWSLAALQSLHAHADHLPDIVPKDIANYCPAYPSAARAHREAFWVGLISALAWHESTHRPTAVGGGGRWYGLTQIYPPTARFYKCRARSGSELKDPEDNLSCALRIMAVTVPRDGVISRGMRGIAADWGPFHSRRKREDIMAWTRSQSYCTGLARSLRPVARPAGLGFEEALPRSGPVHKAPHPGSASLLPKDS</sequence>
<protein>
    <submittedName>
        <fullName evidence="4">Transglycosylase SLT domain protein</fullName>
    </submittedName>
</protein>
<evidence type="ECO:0000259" key="3">
    <source>
        <dbReference type="Pfam" id="PF01464"/>
    </source>
</evidence>
<feature type="domain" description="Transglycosylase SLT" evidence="3">
    <location>
        <begin position="134"/>
        <end position="205"/>
    </location>
</feature>
<proteinExistence type="inferred from homology"/>
<dbReference type="EMBL" id="FXYF01000023">
    <property type="protein sequence ID" value="SMX50505.1"/>
    <property type="molecule type" value="Genomic_DNA"/>
</dbReference>
<organism evidence="4 5">
    <name type="scientific">Maliponia aquimaris</name>
    <dbReference type="NCBI Taxonomy" id="1673631"/>
    <lineage>
        <taxon>Bacteria</taxon>
        <taxon>Pseudomonadati</taxon>
        <taxon>Pseudomonadota</taxon>
        <taxon>Alphaproteobacteria</taxon>
        <taxon>Rhodobacterales</taxon>
        <taxon>Paracoccaceae</taxon>
        <taxon>Maliponia</taxon>
    </lineage>
</organism>
<comment type="similarity">
    <text evidence="1">Belongs to the virb1 family.</text>
</comment>
<dbReference type="AlphaFoldDB" id="A0A238L5Y8"/>
<dbReference type="SUPFAM" id="SSF53955">
    <property type="entry name" value="Lysozyme-like"/>
    <property type="match status" value="1"/>
</dbReference>